<keyword evidence="2" id="KW-1133">Transmembrane helix</keyword>
<keyword evidence="1" id="KW-0238">DNA-binding</keyword>
<dbReference type="Proteomes" id="UP000228952">
    <property type="component" value="Unassembled WGS sequence"/>
</dbReference>
<dbReference type="CDD" id="cd00592">
    <property type="entry name" value="HTH_MerR-like"/>
    <property type="match status" value="1"/>
</dbReference>
<keyword evidence="2" id="KW-0812">Transmembrane</keyword>
<dbReference type="GO" id="GO:0003700">
    <property type="term" value="F:DNA-binding transcription factor activity"/>
    <property type="evidence" value="ECO:0007669"/>
    <property type="project" value="InterPro"/>
</dbReference>
<dbReference type="PANTHER" id="PTHR30204:SF97">
    <property type="entry name" value="MERR FAMILY REGULATORY PROTEIN"/>
    <property type="match status" value="1"/>
</dbReference>
<dbReference type="AlphaFoldDB" id="A0A2M7W2H3"/>
<dbReference type="InterPro" id="IPR047057">
    <property type="entry name" value="MerR_fam"/>
</dbReference>
<name>A0A2M7W2H3_9BACT</name>
<accession>A0A2M7W2H3</accession>
<evidence type="ECO:0000256" key="2">
    <source>
        <dbReference type="SAM" id="Phobius"/>
    </source>
</evidence>
<dbReference type="EMBL" id="PFQB01000035">
    <property type="protein sequence ID" value="PJA14824.1"/>
    <property type="molecule type" value="Genomic_DNA"/>
</dbReference>
<dbReference type="PROSITE" id="PS50937">
    <property type="entry name" value="HTH_MERR_2"/>
    <property type="match status" value="1"/>
</dbReference>
<keyword evidence="2" id="KW-0472">Membrane</keyword>
<dbReference type="SMART" id="SM00422">
    <property type="entry name" value="HTH_MERR"/>
    <property type="match status" value="1"/>
</dbReference>
<dbReference type="Pfam" id="PF13411">
    <property type="entry name" value="MerR_1"/>
    <property type="match status" value="1"/>
</dbReference>
<dbReference type="InterPro" id="IPR000551">
    <property type="entry name" value="MerR-type_HTH_dom"/>
</dbReference>
<dbReference type="Gene3D" id="1.10.1660.10">
    <property type="match status" value="1"/>
</dbReference>
<feature type="transmembrane region" description="Helical" evidence="2">
    <location>
        <begin position="56"/>
        <end position="72"/>
    </location>
</feature>
<proteinExistence type="predicted"/>
<organism evidence="4 5">
    <name type="scientific">Candidatus Dojkabacteria bacterium CG_4_10_14_0_2_um_filter_Dojkabacteria_WS6_41_15</name>
    <dbReference type="NCBI Taxonomy" id="2014249"/>
    <lineage>
        <taxon>Bacteria</taxon>
        <taxon>Candidatus Dojkabacteria</taxon>
    </lineage>
</organism>
<dbReference type="InterPro" id="IPR011256">
    <property type="entry name" value="Reg_factor_effector_dom_sf"/>
</dbReference>
<dbReference type="PANTHER" id="PTHR30204">
    <property type="entry name" value="REDOX-CYCLING DRUG-SENSING TRANSCRIPTIONAL ACTIVATOR SOXR"/>
    <property type="match status" value="1"/>
</dbReference>
<reference evidence="5" key="1">
    <citation type="submission" date="2017-09" db="EMBL/GenBank/DDBJ databases">
        <title>Depth-based differentiation of microbial function through sediment-hosted aquifers and enrichment of novel symbionts in the deep terrestrial subsurface.</title>
        <authorList>
            <person name="Probst A.J."/>
            <person name="Ladd B."/>
            <person name="Jarett J.K."/>
            <person name="Geller-Mcgrath D.E."/>
            <person name="Sieber C.M.K."/>
            <person name="Emerson J.B."/>
            <person name="Anantharaman K."/>
            <person name="Thomas B.C."/>
            <person name="Malmstrom R."/>
            <person name="Stieglmeier M."/>
            <person name="Klingl A."/>
            <person name="Woyke T."/>
            <person name="Ryan C.M."/>
            <person name="Banfield J.F."/>
        </authorList>
    </citation>
    <scope>NUCLEOTIDE SEQUENCE [LARGE SCALE GENOMIC DNA]</scope>
</reference>
<feature type="domain" description="HTH merR-type" evidence="3">
    <location>
        <begin position="13"/>
        <end position="81"/>
    </location>
</feature>
<sequence length="272" mass="31668">MTQRNSQEANNTHISIGEFAKLVQTTKRRLQFYDKKELLLTKREANGYRYYSLNDLFVYNFIYLLSSLGIPLREIKKLLTSRSNLNNSFKLHAHAIQKHIAELLFREKKLHEYIKNIAEGSIITGSVEKIEAVTLYVKRYRGTYDEIGSFINNFISLLPTSIGQSLYVLYPNGEYDIKQTDIVIGVKASGVNIETELEKLTLPVHSIFKYAHLGPARELIYFWSELEKLAKYKGFQEDTKFSYQYEVYIKANYNGYLESYEHVTEICLPIIL</sequence>
<dbReference type="InterPro" id="IPR009061">
    <property type="entry name" value="DNA-bd_dom_put_sf"/>
</dbReference>
<gene>
    <name evidence="4" type="ORF">COX64_01550</name>
</gene>
<evidence type="ECO:0000313" key="5">
    <source>
        <dbReference type="Proteomes" id="UP000228952"/>
    </source>
</evidence>
<protein>
    <recommendedName>
        <fullName evidence="3">HTH merR-type domain-containing protein</fullName>
    </recommendedName>
</protein>
<evidence type="ECO:0000256" key="1">
    <source>
        <dbReference type="ARBA" id="ARBA00023125"/>
    </source>
</evidence>
<dbReference type="SUPFAM" id="SSF55136">
    <property type="entry name" value="Probable bacterial effector-binding domain"/>
    <property type="match status" value="1"/>
</dbReference>
<evidence type="ECO:0000313" key="4">
    <source>
        <dbReference type="EMBL" id="PJA14824.1"/>
    </source>
</evidence>
<evidence type="ECO:0000259" key="3">
    <source>
        <dbReference type="PROSITE" id="PS50937"/>
    </source>
</evidence>
<comment type="caution">
    <text evidence="4">The sequence shown here is derived from an EMBL/GenBank/DDBJ whole genome shotgun (WGS) entry which is preliminary data.</text>
</comment>
<dbReference type="SUPFAM" id="SSF46955">
    <property type="entry name" value="Putative DNA-binding domain"/>
    <property type="match status" value="1"/>
</dbReference>
<dbReference type="Gene3D" id="3.20.80.10">
    <property type="entry name" value="Regulatory factor, effector binding domain"/>
    <property type="match status" value="1"/>
</dbReference>
<dbReference type="GO" id="GO:0003677">
    <property type="term" value="F:DNA binding"/>
    <property type="evidence" value="ECO:0007669"/>
    <property type="project" value="UniProtKB-KW"/>
</dbReference>